<sequence length="326" mass="34253">MKNNQLRTIFIIAILVAGLVFALYISRRPQIIDKRALGTSEVDLVLVPTSGAITRGNLFSVDVAMKKTASRPIQVSGAESNLTVSSNLTVNTVVCLAPFDGLKVTTINGQQISILCTIPVNDSSKPPQTLATSNMPFARITLTVPSSAPTGSTATIQFTKTRVTEAGLPGQSPDVSTGGTNGSYLIVNPTATPTPTAIPTNTPTPIPTRTPTPTATRTPTPIPTNTPTPLPTNTPTPTRTPTPMPTRTPTPTSIPCPRGSYGNLDCSLNGCIDTADFELFRQAFGKAVSTLVIPLGQHTPDLLLDSSAIIDTGDFGVFSNNFGMCY</sequence>
<evidence type="ECO:0000256" key="1">
    <source>
        <dbReference type="SAM" id="MobiDB-lite"/>
    </source>
</evidence>
<evidence type="ECO:0000313" key="3">
    <source>
        <dbReference type="EMBL" id="KKR72069.1"/>
    </source>
</evidence>
<accession>A0A0G0T4X5</accession>
<name>A0A0G0T4X5_9BACT</name>
<proteinExistence type="predicted"/>
<dbReference type="EMBL" id="LBZM01000012">
    <property type="protein sequence ID" value="KKR72069.1"/>
    <property type="molecule type" value="Genomic_DNA"/>
</dbReference>
<keyword evidence="2" id="KW-0472">Membrane</keyword>
<feature type="transmembrane region" description="Helical" evidence="2">
    <location>
        <begin position="6"/>
        <end position="25"/>
    </location>
</feature>
<feature type="region of interest" description="Disordered" evidence="1">
    <location>
        <begin position="190"/>
        <end position="256"/>
    </location>
</feature>
<evidence type="ECO:0000256" key="2">
    <source>
        <dbReference type="SAM" id="Phobius"/>
    </source>
</evidence>
<reference evidence="3 4" key="1">
    <citation type="journal article" date="2015" name="Nature">
        <title>rRNA introns, odd ribosomes, and small enigmatic genomes across a large radiation of phyla.</title>
        <authorList>
            <person name="Brown C.T."/>
            <person name="Hug L.A."/>
            <person name="Thomas B.C."/>
            <person name="Sharon I."/>
            <person name="Castelle C.J."/>
            <person name="Singh A."/>
            <person name="Wilkins M.J."/>
            <person name="Williams K.H."/>
            <person name="Banfield J.F."/>
        </authorList>
    </citation>
    <scope>NUCLEOTIDE SEQUENCE [LARGE SCALE GENOMIC DNA]</scope>
</reference>
<protein>
    <submittedName>
        <fullName evidence="3">Uncharacterized protein</fullName>
    </submittedName>
</protein>
<keyword evidence="2" id="KW-0812">Transmembrane</keyword>
<dbReference type="AlphaFoldDB" id="A0A0G0T4X5"/>
<dbReference type="Proteomes" id="UP000034664">
    <property type="component" value="Unassembled WGS sequence"/>
</dbReference>
<gene>
    <name evidence="3" type="ORF">UU14_C0012G0009</name>
</gene>
<feature type="compositionally biased region" description="Low complexity" evidence="1">
    <location>
        <begin position="190"/>
        <end position="201"/>
    </location>
</feature>
<keyword evidence="2" id="KW-1133">Transmembrane helix</keyword>
<comment type="caution">
    <text evidence="3">The sequence shown here is derived from an EMBL/GenBank/DDBJ whole genome shotgun (WGS) entry which is preliminary data.</text>
</comment>
<evidence type="ECO:0000313" key="4">
    <source>
        <dbReference type="Proteomes" id="UP000034664"/>
    </source>
</evidence>
<feature type="compositionally biased region" description="Pro residues" evidence="1">
    <location>
        <begin position="220"/>
        <end position="254"/>
    </location>
</feature>
<organism evidence="3 4">
    <name type="scientific">Candidatus Roizmanbacteria bacterium GW2011_GWB1_40_7</name>
    <dbReference type="NCBI Taxonomy" id="1618482"/>
    <lineage>
        <taxon>Bacteria</taxon>
        <taxon>Candidatus Roizmaniibacteriota</taxon>
    </lineage>
</organism>